<dbReference type="SMART" id="SM00347">
    <property type="entry name" value="HTH_MARR"/>
    <property type="match status" value="1"/>
</dbReference>
<keyword evidence="3" id="KW-0238">DNA-binding</keyword>
<dbReference type="PROSITE" id="PS01117">
    <property type="entry name" value="HTH_MARR_1"/>
    <property type="match status" value="1"/>
</dbReference>
<reference evidence="6 7" key="1">
    <citation type="submission" date="2023-04" db="EMBL/GenBank/DDBJ databases">
        <title>Marinoamorphus aggregata gen. nov., sp. Nov., isolate from tissue of brittle star Ophioplocus japonicus.</title>
        <authorList>
            <person name="Kawano K."/>
            <person name="Sawayama S."/>
            <person name="Nakagawa S."/>
        </authorList>
    </citation>
    <scope>NUCLEOTIDE SEQUENCE [LARGE SCALE GENOMIC DNA]</scope>
    <source>
        <strain evidence="6 7">NKW23</strain>
    </source>
</reference>
<dbReference type="Proteomes" id="UP001239909">
    <property type="component" value="Unassembled WGS sequence"/>
</dbReference>
<feature type="domain" description="HTH marR-type" evidence="5">
    <location>
        <begin position="4"/>
        <end position="138"/>
    </location>
</feature>
<evidence type="ECO:0000256" key="4">
    <source>
        <dbReference type="ARBA" id="ARBA00023163"/>
    </source>
</evidence>
<comment type="subcellular location">
    <subcellularLocation>
        <location evidence="1">Cytoplasm</location>
    </subcellularLocation>
</comment>
<name>A0ABQ6LNH3_9RHOB</name>
<dbReference type="EMBL" id="BSYI01000007">
    <property type="protein sequence ID" value="GMG81981.1"/>
    <property type="molecule type" value="Genomic_DNA"/>
</dbReference>
<dbReference type="InterPro" id="IPR039422">
    <property type="entry name" value="MarR/SlyA-like"/>
</dbReference>
<evidence type="ECO:0000313" key="6">
    <source>
        <dbReference type="EMBL" id="GMG81981.1"/>
    </source>
</evidence>
<keyword evidence="7" id="KW-1185">Reference proteome</keyword>
<proteinExistence type="predicted"/>
<dbReference type="InterPro" id="IPR023187">
    <property type="entry name" value="Tscrpt_reg_MarR-type_CS"/>
</dbReference>
<protein>
    <submittedName>
        <fullName evidence="6">MarR family winged helix-turn-helix transcriptional regulator</fullName>
    </submittedName>
</protein>
<dbReference type="InterPro" id="IPR036388">
    <property type="entry name" value="WH-like_DNA-bd_sf"/>
</dbReference>
<sequence>MRLDDQLCFALYAATNAVTRAYRPLLRDIGLTYPQYLVMLVLWQDGVSPIRHIADRLSLPPNALSPLVDRLEAQGLVRRERDKGDRRRIFVSLTQTGAELEAAAYRAQQQVACQTQLPHETYVELREELVSLVNQMSDAGDLDAIETPRLATVSCATA</sequence>
<evidence type="ECO:0000313" key="7">
    <source>
        <dbReference type="Proteomes" id="UP001239909"/>
    </source>
</evidence>
<dbReference type="PANTHER" id="PTHR33164">
    <property type="entry name" value="TRANSCRIPTIONAL REGULATOR, MARR FAMILY"/>
    <property type="match status" value="1"/>
</dbReference>
<keyword evidence="2" id="KW-0805">Transcription regulation</keyword>
<organism evidence="6 7">
    <name type="scientific">Paralimibaculum aggregatum</name>
    <dbReference type="NCBI Taxonomy" id="3036245"/>
    <lineage>
        <taxon>Bacteria</taxon>
        <taxon>Pseudomonadati</taxon>
        <taxon>Pseudomonadota</taxon>
        <taxon>Alphaproteobacteria</taxon>
        <taxon>Rhodobacterales</taxon>
        <taxon>Paracoccaceae</taxon>
        <taxon>Paralimibaculum</taxon>
    </lineage>
</organism>
<dbReference type="PANTHER" id="PTHR33164:SF5">
    <property type="entry name" value="ORGANIC HYDROPEROXIDE RESISTANCE TRANSCRIPTIONAL REGULATOR"/>
    <property type="match status" value="1"/>
</dbReference>
<accession>A0ABQ6LNH3</accession>
<dbReference type="PROSITE" id="PS50995">
    <property type="entry name" value="HTH_MARR_2"/>
    <property type="match status" value="1"/>
</dbReference>
<keyword evidence="4" id="KW-0804">Transcription</keyword>
<evidence type="ECO:0000256" key="2">
    <source>
        <dbReference type="ARBA" id="ARBA00023015"/>
    </source>
</evidence>
<dbReference type="InterPro" id="IPR036390">
    <property type="entry name" value="WH_DNA-bd_sf"/>
</dbReference>
<dbReference type="InterPro" id="IPR000835">
    <property type="entry name" value="HTH_MarR-typ"/>
</dbReference>
<evidence type="ECO:0000256" key="1">
    <source>
        <dbReference type="ARBA" id="ARBA00004496"/>
    </source>
</evidence>
<dbReference type="Pfam" id="PF01047">
    <property type="entry name" value="MarR"/>
    <property type="match status" value="1"/>
</dbReference>
<evidence type="ECO:0000256" key="3">
    <source>
        <dbReference type="ARBA" id="ARBA00023125"/>
    </source>
</evidence>
<evidence type="ECO:0000259" key="5">
    <source>
        <dbReference type="PROSITE" id="PS50995"/>
    </source>
</evidence>
<gene>
    <name evidence="6" type="ORF">LNKW23_11940</name>
</gene>
<dbReference type="RefSeq" id="WP_285670727.1">
    <property type="nucleotide sequence ID" value="NZ_BSYI01000007.1"/>
</dbReference>
<comment type="caution">
    <text evidence="6">The sequence shown here is derived from an EMBL/GenBank/DDBJ whole genome shotgun (WGS) entry which is preliminary data.</text>
</comment>
<dbReference type="SUPFAM" id="SSF46785">
    <property type="entry name" value="Winged helix' DNA-binding domain"/>
    <property type="match status" value="1"/>
</dbReference>
<dbReference type="Gene3D" id="1.10.10.10">
    <property type="entry name" value="Winged helix-like DNA-binding domain superfamily/Winged helix DNA-binding domain"/>
    <property type="match status" value="1"/>
</dbReference>